<accession>A0A0F9CDY8</accession>
<reference evidence="1" key="1">
    <citation type="journal article" date="2015" name="Nature">
        <title>Complex archaea that bridge the gap between prokaryotes and eukaryotes.</title>
        <authorList>
            <person name="Spang A."/>
            <person name="Saw J.H."/>
            <person name="Jorgensen S.L."/>
            <person name="Zaremba-Niedzwiedzka K."/>
            <person name="Martijn J."/>
            <person name="Lind A.E."/>
            <person name="van Eijk R."/>
            <person name="Schleper C."/>
            <person name="Guy L."/>
            <person name="Ettema T.J."/>
        </authorList>
    </citation>
    <scope>NUCLEOTIDE SEQUENCE</scope>
</reference>
<organism evidence="1">
    <name type="scientific">marine sediment metagenome</name>
    <dbReference type="NCBI Taxonomy" id="412755"/>
    <lineage>
        <taxon>unclassified sequences</taxon>
        <taxon>metagenomes</taxon>
        <taxon>ecological metagenomes</taxon>
    </lineage>
</organism>
<comment type="caution">
    <text evidence="1">The sequence shown here is derived from an EMBL/GenBank/DDBJ whole genome shotgun (WGS) entry which is preliminary data.</text>
</comment>
<evidence type="ECO:0000313" key="1">
    <source>
        <dbReference type="EMBL" id="KKK94896.1"/>
    </source>
</evidence>
<name>A0A0F9CDY8_9ZZZZ</name>
<dbReference type="EMBL" id="LAZR01047148">
    <property type="protein sequence ID" value="KKK94896.1"/>
    <property type="molecule type" value="Genomic_DNA"/>
</dbReference>
<sequence>MIYAYDITTVANTTQSSPKRTTLKVTKGLVYQVEVEFPPGPLGYCHVSIHDGGYQIWPSNSEFDFHGDNGYITFPDTYLKLVAPFEFTAVTWNEDDTWPHTIHIRLGMVSDEVFMARFLPSLSFDKMLAVLDEAQKRQEEQREAVIANPLPWKGVE</sequence>
<gene>
    <name evidence="1" type="ORF">LCGC14_2678240</name>
</gene>
<dbReference type="AlphaFoldDB" id="A0A0F9CDY8"/>
<proteinExistence type="predicted"/>
<protein>
    <submittedName>
        <fullName evidence="1">Uncharacterized protein</fullName>
    </submittedName>
</protein>